<dbReference type="PANTHER" id="PTHR12459:SF15">
    <property type="entry name" value="TRANSMEMBRANE PROTEIN 135"/>
    <property type="match status" value="1"/>
</dbReference>
<dbReference type="PANTHER" id="PTHR12459">
    <property type="entry name" value="TRANSMEMBRANE PROTEIN 135-RELATED"/>
    <property type="match status" value="1"/>
</dbReference>
<comment type="caution">
    <text evidence="8">The sequence shown here is derived from an EMBL/GenBank/DDBJ whole genome shotgun (WGS) entry which is preliminary data.</text>
</comment>
<evidence type="ECO:0000256" key="4">
    <source>
        <dbReference type="ARBA" id="ARBA00022989"/>
    </source>
</evidence>
<keyword evidence="3 6" id="KW-0812">Transmembrane</keyword>
<evidence type="ECO:0000256" key="6">
    <source>
        <dbReference type="SAM" id="Phobius"/>
    </source>
</evidence>
<reference evidence="8 9" key="1">
    <citation type="journal article" date="2018" name="Gigascience">
        <title>Genomes of trombidid mites reveal novel predicted allergens and laterally-transferred genes associated with secondary metabolism.</title>
        <authorList>
            <person name="Dong X."/>
            <person name="Chaisiri K."/>
            <person name="Xia D."/>
            <person name="Armstrong S.D."/>
            <person name="Fang Y."/>
            <person name="Donnelly M.J."/>
            <person name="Kadowaki T."/>
            <person name="McGarry J.W."/>
            <person name="Darby A.C."/>
            <person name="Makepeace B.L."/>
        </authorList>
    </citation>
    <scope>NUCLEOTIDE SEQUENCE [LARGE SCALE GENOMIC DNA]</scope>
    <source>
        <strain evidence="8">UoL-UT</strain>
    </source>
</reference>
<accession>A0A443RWY0</accession>
<dbReference type="GO" id="GO:0012505">
    <property type="term" value="C:endomembrane system"/>
    <property type="evidence" value="ECO:0007669"/>
    <property type="project" value="UniProtKB-SubCell"/>
</dbReference>
<dbReference type="InterPro" id="IPR031926">
    <property type="entry name" value="TMEM135_N"/>
</dbReference>
<protein>
    <recommendedName>
        <fullName evidence="7">Transmembrane protein 135 N-terminal domain-containing protein</fullName>
    </recommendedName>
</protein>
<keyword evidence="9" id="KW-1185">Reference proteome</keyword>
<feature type="transmembrane region" description="Helical" evidence="6">
    <location>
        <begin position="80"/>
        <end position="101"/>
    </location>
</feature>
<keyword evidence="5 6" id="KW-0472">Membrane</keyword>
<gene>
    <name evidence="8" type="ORF">B4U80_05306</name>
</gene>
<evidence type="ECO:0000256" key="5">
    <source>
        <dbReference type="ARBA" id="ARBA00023136"/>
    </source>
</evidence>
<feature type="transmembrane region" description="Helical" evidence="6">
    <location>
        <begin position="107"/>
        <end position="126"/>
    </location>
</feature>
<sequence length="167" mass="18891">MPNVLSKLWNKILMPEWSFPYNCYEVGHTWDPSCTKSVWLITSQVLREGFLMYSGLYLFSLLALSRKINAEKVKETIESILTSTAFLGFNGFAMFAFFCATRKLSGTFYYTLVSALPAFLGSLLAIQIERPSRRGALAVYCANIASECLYRMSEKKGYIRSLPNGET</sequence>
<evidence type="ECO:0000313" key="8">
    <source>
        <dbReference type="EMBL" id="RWS19704.1"/>
    </source>
</evidence>
<name>A0A443RWY0_9ACAR</name>
<comment type="subcellular location">
    <subcellularLocation>
        <location evidence="1">Endomembrane system</location>
        <topology evidence="1">Multi-pass membrane protein</topology>
    </subcellularLocation>
</comment>
<evidence type="ECO:0000313" key="9">
    <source>
        <dbReference type="Proteomes" id="UP000288716"/>
    </source>
</evidence>
<dbReference type="Proteomes" id="UP000288716">
    <property type="component" value="Unassembled WGS sequence"/>
</dbReference>
<dbReference type="VEuPathDB" id="VectorBase:LDEU012336"/>
<dbReference type="OrthoDB" id="291792at2759"/>
<feature type="domain" description="Transmembrane protein 135 N-terminal" evidence="7">
    <location>
        <begin position="20"/>
        <end position="153"/>
    </location>
</feature>
<evidence type="ECO:0000256" key="1">
    <source>
        <dbReference type="ARBA" id="ARBA00004127"/>
    </source>
</evidence>
<proteinExistence type="inferred from homology"/>
<evidence type="ECO:0000256" key="3">
    <source>
        <dbReference type="ARBA" id="ARBA00022692"/>
    </source>
</evidence>
<dbReference type="EMBL" id="NCKV01023444">
    <property type="protein sequence ID" value="RWS19704.1"/>
    <property type="molecule type" value="Genomic_DNA"/>
</dbReference>
<feature type="non-terminal residue" evidence="8">
    <location>
        <position position="167"/>
    </location>
</feature>
<evidence type="ECO:0000259" key="7">
    <source>
        <dbReference type="Pfam" id="PF15982"/>
    </source>
</evidence>
<feature type="transmembrane region" description="Helical" evidence="6">
    <location>
        <begin position="50"/>
        <end position="68"/>
    </location>
</feature>
<comment type="similarity">
    <text evidence="2">Belongs to the TMEM135 family.</text>
</comment>
<dbReference type="AlphaFoldDB" id="A0A443RWY0"/>
<dbReference type="InterPro" id="IPR026749">
    <property type="entry name" value="Tmem135"/>
</dbReference>
<evidence type="ECO:0000256" key="2">
    <source>
        <dbReference type="ARBA" id="ARBA00008924"/>
    </source>
</evidence>
<dbReference type="Pfam" id="PF15982">
    <property type="entry name" value="TMEM135_C_rich"/>
    <property type="match status" value="1"/>
</dbReference>
<keyword evidence="4 6" id="KW-1133">Transmembrane helix</keyword>
<organism evidence="8 9">
    <name type="scientific">Leptotrombidium deliense</name>
    <dbReference type="NCBI Taxonomy" id="299467"/>
    <lineage>
        <taxon>Eukaryota</taxon>
        <taxon>Metazoa</taxon>
        <taxon>Ecdysozoa</taxon>
        <taxon>Arthropoda</taxon>
        <taxon>Chelicerata</taxon>
        <taxon>Arachnida</taxon>
        <taxon>Acari</taxon>
        <taxon>Acariformes</taxon>
        <taxon>Trombidiformes</taxon>
        <taxon>Prostigmata</taxon>
        <taxon>Anystina</taxon>
        <taxon>Parasitengona</taxon>
        <taxon>Trombiculoidea</taxon>
        <taxon>Trombiculidae</taxon>
        <taxon>Leptotrombidium</taxon>
    </lineage>
</organism>